<accession>A0A5R8WNY6</accession>
<dbReference type="InterPro" id="IPR036890">
    <property type="entry name" value="HATPase_C_sf"/>
</dbReference>
<name>A0A5R8WNY6_9BACT</name>
<feature type="domain" description="Signal transduction histidine kinase internal region" evidence="2">
    <location>
        <begin position="171"/>
        <end position="250"/>
    </location>
</feature>
<reference evidence="3 4" key="1">
    <citation type="submission" date="2019-05" db="EMBL/GenBank/DDBJ databases">
        <title>Hymenobacter edaphi sp. nov., isolated from abandoned arsenic-contaminated farmland soil.</title>
        <authorList>
            <person name="Nie L."/>
        </authorList>
    </citation>
    <scope>NUCLEOTIDE SEQUENCE [LARGE SCALE GENOMIC DNA]</scope>
    <source>
        <strain evidence="3 4">1-3-3-8</strain>
    </source>
</reference>
<keyword evidence="1" id="KW-0472">Membrane</keyword>
<comment type="caution">
    <text evidence="3">The sequence shown here is derived from an EMBL/GenBank/DDBJ whole genome shotgun (WGS) entry which is preliminary data.</text>
</comment>
<evidence type="ECO:0000313" key="4">
    <source>
        <dbReference type="Proteomes" id="UP000305517"/>
    </source>
</evidence>
<dbReference type="GO" id="GO:0016020">
    <property type="term" value="C:membrane"/>
    <property type="evidence" value="ECO:0007669"/>
    <property type="project" value="InterPro"/>
</dbReference>
<keyword evidence="1" id="KW-1133">Transmembrane helix</keyword>
<gene>
    <name evidence="3" type="ORF">FDY95_14555</name>
</gene>
<dbReference type="Proteomes" id="UP000305517">
    <property type="component" value="Unassembled WGS sequence"/>
</dbReference>
<dbReference type="GO" id="GO:0000155">
    <property type="term" value="F:phosphorelay sensor kinase activity"/>
    <property type="evidence" value="ECO:0007669"/>
    <property type="project" value="InterPro"/>
</dbReference>
<feature type="transmembrane region" description="Helical" evidence="1">
    <location>
        <begin position="21"/>
        <end position="41"/>
    </location>
</feature>
<proteinExistence type="predicted"/>
<dbReference type="PANTHER" id="PTHR34220">
    <property type="entry name" value="SENSOR HISTIDINE KINASE YPDA"/>
    <property type="match status" value="1"/>
</dbReference>
<evidence type="ECO:0000259" key="2">
    <source>
        <dbReference type="Pfam" id="PF06580"/>
    </source>
</evidence>
<dbReference type="Pfam" id="PF06580">
    <property type="entry name" value="His_kinase"/>
    <property type="match status" value="1"/>
</dbReference>
<keyword evidence="4" id="KW-1185">Reference proteome</keyword>
<dbReference type="EMBL" id="VAJM01000006">
    <property type="protein sequence ID" value="TLM91778.1"/>
    <property type="molecule type" value="Genomic_DNA"/>
</dbReference>
<sequence>MAQALTQTLRQALRTIEARRGLRHGLFWLAIVLLETVLLYYHCTFVDHLGLALLYALLVVLGTFAPATYALLYGVLPELWAEQPRYGRLLLLALGWLGATALLSYAGWHWGLLPLRAAMAAGPPDAQMALSPALHLPLLLTAGAAAGLWGYRRWRRKELANEQLQQETYQAELQLLQAQIHPHFLFNTLNNLYALTLRQSDEAPRVVERLRGLLHFVVEQGHAPLVDLRDELALLRNYVALEQLRYGPRLTVGFEAPAMPPRAGMAPLLLLPLVENAFKHGSAEQLGAARIDIRLVLEPGYLRCTIHNTKNADGPAGAGGIGLRNVRQRLQLLYPGQHQLVVEALPDTFTVQLRLPLRELGEATAPRRRARLLTGRRRRPALARLLEATASPASA</sequence>
<dbReference type="RefSeq" id="WP_138078724.1">
    <property type="nucleotide sequence ID" value="NZ_VAJM01000006.1"/>
</dbReference>
<dbReference type="InterPro" id="IPR050640">
    <property type="entry name" value="Bact_2-comp_sensor_kinase"/>
</dbReference>
<dbReference type="PANTHER" id="PTHR34220:SF7">
    <property type="entry name" value="SENSOR HISTIDINE KINASE YPDA"/>
    <property type="match status" value="1"/>
</dbReference>
<dbReference type="InterPro" id="IPR010559">
    <property type="entry name" value="Sig_transdc_His_kin_internal"/>
</dbReference>
<feature type="transmembrane region" description="Helical" evidence="1">
    <location>
        <begin position="88"/>
        <end position="108"/>
    </location>
</feature>
<feature type="transmembrane region" description="Helical" evidence="1">
    <location>
        <begin position="53"/>
        <end position="76"/>
    </location>
</feature>
<organism evidence="3 4">
    <name type="scientific">Hymenobacter jeollabukensis</name>
    <dbReference type="NCBI Taxonomy" id="2025313"/>
    <lineage>
        <taxon>Bacteria</taxon>
        <taxon>Pseudomonadati</taxon>
        <taxon>Bacteroidota</taxon>
        <taxon>Cytophagia</taxon>
        <taxon>Cytophagales</taxon>
        <taxon>Hymenobacteraceae</taxon>
        <taxon>Hymenobacter</taxon>
    </lineage>
</organism>
<dbReference type="Gene3D" id="3.30.565.10">
    <property type="entry name" value="Histidine kinase-like ATPase, C-terminal domain"/>
    <property type="match status" value="1"/>
</dbReference>
<dbReference type="SUPFAM" id="SSF55874">
    <property type="entry name" value="ATPase domain of HSP90 chaperone/DNA topoisomerase II/histidine kinase"/>
    <property type="match status" value="1"/>
</dbReference>
<dbReference type="OrthoDB" id="9792992at2"/>
<feature type="transmembrane region" description="Helical" evidence="1">
    <location>
        <begin position="128"/>
        <end position="151"/>
    </location>
</feature>
<protein>
    <recommendedName>
        <fullName evidence="2">Signal transduction histidine kinase internal region domain-containing protein</fullName>
    </recommendedName>
</protein>
<keyword evidence="1" id="KW-0812">Transmembrane</keyword>
<dbReference type="AlphaFoldDB" id="A0A5R8WNY6"/>
<evidence type="ECO:0000313" key="3">
    <source>
        <dbReference type="EMBL" id="TLM91778.1"/>
    </source>
</evidence>
<evidence type="ECO:0000256" key="1">
    <source>
        <dbReference type="SAM" id="Phobius"/>
    </source>
</evidence>